<reference evidence="2 3" key="1">
    <citation type="submission" date="2024-04" db="EMBL/GenBank/DDBJ databases">
        <authorList>
            <person name="Fracassetti M."/>
        </authorList>
    </citation>
    <scope>NUCLEOTIDE SEQUENCE [LARGE SCALE GENOMIC DNA]</scope>
</reference>
<accession>A0AAV2E228</accession>
<organism evidence="2 3">
    <name type="scientific">Linum trigynum</name>
    <dbReference type="NCBI Taxonomy" id="586398"/>
    <lineage>
        <taxon>Eukaryota</taxon>
        <taxon>Viridiplantae</taxon>
        <taxon>Streptophyta</taxon>
        <taxon>Embryophyta</taxon>
        <taxon>Tracheophyta</taxon>
        <taxon>Spermatophyta</taxon>
        <taxon>Magnoliopsida</taxon>
        <taxon>eudicotyledons</taxon>
        <taxon>Gunneridae</taxon>
        <taxon>Pentapetalae</taxon>
        <taxon>rosids</taxon>
        <taxon>fabids</taxon>
        <taxon>Malpighiales</taxon>
        <taxon>Linaceae</taxon>
        <taxon>Linum</taxon>
    </lineage>
</organism>
<dbReference type="Proteomes" id="UP001497516">
    <property type="component" value="Chromosome 4"/>
</dbReference>
<dbReference type="EMBL" id="OZ034817">
    <property type="protein sequence ID" value="CAL1379956.1"/>
    <property type="molecule type" value="Genomic_DNA"/>
</dbReference>
<feature type="region of interest" description="Disordered" evidence="1">
    <location>
        <begin position="60"/>
        <end position="91"/>
    </location>
</feature>
<sequence>MDGLIPMAYRALKSYKAHRGYKGLSTAAAAAAEDLHDSADNNTSSSKRVGFFDNREQKLLEEGRSSRAARKQPQEIRQKRNREHSLFVPSM</sequence>
<proteinExistence type="predicted"/>
<keyword evidence="3" id="KW-1185">Reference proteome</keyword>
<evidence type="ECO:0000256" key="1">
    <source>
        <dbReference type="SAM" id="MobiDB-lite"/>
    </source>
</evidence>
<dbReference type="AlphaFoldDB" id="A0AAV2E228"/>
<evidence type="ECO:0000313" key="2">
    <source>
        <dbReference type="EMBL" id="CAL1379956.1"/>
    </source>
</evidence>
<gene>
    <name evidence="2" type="ORF">LTRI10_LOCUS21442</name>
</gene>
<name>A0AAV2E228_9ROSI</name>
<protein>
    <submittedName>
        <fullName evidence="2">Uncharacterized protein</fullName>
    </submittedName>
</protein>
<evidence type="ECO:0000313" key="3">
    <source>
        <dbReference type="Proteomes" id="UP001497516"/>
    </source>
</evidence>